<dbReference type="InterPro" id="IPR014043">
    <property type="entry name" value="Acyl_transferase_dom"/>
</dbReference>
<keyword evidence="3" id="KW-0808">Transferase</keyword>
<dbReference type="InterPro" id="IPR016035">
    <property type="entry name" value="Acyl_Trfase/lysoPLipase"/>
</dbReference>
<dbReference type="InterPro" id="IPR006162">
    <property type="entry name" value="Ppantetheine_attach_site"/>
</dbReference>
<dbReference type="SMART" id="SM00827">
    <property type="entry name" value="PKS_AT"/>
    <property type="match status" value="1"/>
</dbReference>
<dbReference type="STRING" id="362257.SVTN_03435"/>
<dbReference type="SUPFAM" id="SSF55048">
    <property type="entry name" value="Probable ACP-binding domain of malonyl-CoA ACP transacylase"/>
    <property type="match status" value="1"/>
</dbReference>
<proteinExistence type="predicted"/>
<dbReference type="PROSITE" id="PS00012">
    <property type="entry name" value="PHOSPHOPANTETHEINE"/>
    <property type="match status" value="1"/>
</dbReference>
<feature type="domain" description="Carrier" evidence="6">
    <location>
        <begin position="601"/>
        <end position="675"/>
    </location>
</feature>
<dbReference type="InterPro" id="IPR009081">
    <property type="entry name" value="PP-bd_ACP"/>
</dbReference>
<dbReference type="SUPFAM" id="SSF47336">
    <property type="entry name" value="ACP-like"/>
    <property type="match status" value="1"/>
</dbReference>
<evidence type="ECO:0000256" key="2">
    <source>
        <dbReference type="ARBA" id="ARBA00022553"/>
    </source>
</evidence>
<evidence type="ECO:0000313" key="8">
    <source>
        <dbReference type="Proteomes" id="UP000031774"/>
    </source>
</evidence>
<dbReference type="SMART" id="SM00823">
    <property type="entry name" value="PKS_PP"/>
    <property type="match status" value="1"/>
</dbReference>
<reference evidence="7 8" key="1">
    <citation type="submission" date="2014-12" db="EMBL/GenBank/DDBJ databases">
        <title>Complete genome sequence of Streptomyces vietnamensis strain GIMV4.0001, a genetic manipulable producer of the benzoisochromanequinone antibiotic granaticin.</title>
        <authorList>
            <person name="Deng M.R."/>
            <person name="Guo J."/>
            <person name="Ma L.Y."/>
            <person name="Feng G.D."/>
            <person name="Mo C.Y."/>
            <person name="Zhu H.H."/>
        </authorList>
    </citation>
    <scope>NUCLEOTIDE SEQUENCE [LARGE SCALE GENOMIC DNA]</scope>
    <source>
        <strain evidence="8">GIMV4.0001</strain>
    </source>
</reference>
<dbReference type="EMBL" id="CP010407">
    <property type="protein sequence ID" value="AJF63665.1"/>
    <property type="molecule type" value="Genomic_DNA"/>
</dbReference>
<evidence type="ECO:0000256" key="3">
    <source>
        <dbReference type="ARBA" id="ARBA00022679"/>
    </source>
</evidence>
<dbReference type="Pfam" id="PF00698">
    <property type="entry name" value="Acyl_transf_1"/>
    <property type="match status" value="1"/>
</dbReference>
<dbReference type="InterPro" id="IPR036736">
    <property type="entry name" value="ACP-like_sf"/>
</dbReference>
<dbReference type="Gene3D" id="3.40.366.10">
    <property type="entry name" value="Malonyl-Coenzyme A Acyl Carrier Protein, domain 2"/>
    <property type="match status" value="1"/>
</dbReference>
<dbReference type="GO" id="GO:0006633">
    <property type="term" value="P:fatty acid biosynthetic process"/>
    <property type="evidence" value="ECO:0007669"/>
    <property type="project" value="TreeGrafter"/>
</dbReference>
<keyword evidence="2" id="KW-0597">Phosphoprotein</keyword>
<dbReference type="InterPro" id="IPR050091">
    <property type="entry name" value="PKS_NRPS_Biosynth_Enz"/>
</dbReference>
<dbReference type="PANTHER" id="PTHR43775">
    <property type="entry name" value="FATTY ACID SYNTHASE"/>
    <property type="match status" value="1"/>
</dbReference>
<dbReference type="SUPFAM" id="SSF52151">
    <property type="entry name" value="FabD/lysophospholipase-like"/>
    <property type="match status" value="1"/>
</dbReference>
<dbReference type="Gene3D" id="3.30.70.250">
    <property type="entry name" value="Malonyl-CoA ACP transacylase, ACP-binding"/>
    <property type="match status" value="1"/>
</dbReference>
<evidence type="ECO:0000256" key="1">
    <source>
        <dbReference type="ARBA" id="ARBA00022450"/>
    </source>
</evidence>
<keyword evidence="4" id="KW-0045">Antibiotic biosynthesis</keyword>
<gene>
    <name evidence="7" type="ORF">SVTN_03435</name>
</gene>
<dbReference type="PROSITE" id="PS50075">
    <property type="entry name" value="CARRIER"/>
    <property type="match status" value="1"/>
</dbReference>
<dbReference type="KEGG" id="svt:SVTN_03435"/>
<dbReference type="AlphaFoldDB" id="A0A0B5HNH0"/>
<name>A0A0B5HNH0_9ACTN</name>
<dbReference type="GO" id="GO:0017000">
    <property type="term" value="P:antibiotic biosynthetic process"/>
    <property type="evidence" value="ECO:0007669"/>
    <property type="project" value="UniProtKB-KW"/>
</dbReference>
<dbReference type="Gene3D" id="1.10.1200.10">
    <property type="entry name" value="ACP-like"/>
    <property type="match status" value="1"/>
</dbReference>
<dbReference type="GO" id="GO:0004312">
    <property type="term" value="F:fatty acid synthase activity"/>
    <property type="evidence" value="ECO:0007669"/>
    <property type="project" value="TreeGrafter"/>
</dbReference>
<organism evidence="7 8">
    <name type="scientific">Streptomyces vietnamensis</name>
    <dbReference type="NCBI Taxonomy" id="362257"/>
    <lineage>
        <taxon>Bacteria</taxon>
        <taxon>Bacillati</taxon>
        <taxon>Actinomycetota</taxon>
        <taxon>Actinomycetes</taxon>
        <taxon>Kitasatosporales</taxon>
        <taxon>Streptomycetaceae</taxon>
        <taxon>Streptomyces</taxon>
    </lineage>
</organism>
<dbReference type="InterPro" id="IPR001227">
    <property type="entry name" value="Ac_transferase_dom_sf"/>
</dbReference>
<accession>A0A0B5HNH0</accession>
<keyword evidence="1" id="KW-0596">Phosphopantetheine</keyword>
<dbReference type="GO" id="GO:0031177">
    <property type="term" value="F:phosphopantetheine binding"/>
    <property type="evidence" value="ECO:0007669"/>
    <property type="project" value="InterPro"/>
</dbReference>
<sequence length="735" mass="76234">MAADAARAHGTGRTALVFSGQGNQWPGMGQGLIAHEPSARAVLEEADAVLRPATGWSLLGELAASQEESRLEDPAVLQPTLVALQIALARLLAERGVVADVFVGHSLGEIAAAAAAGALDLADALRLARLRGELMRRAVGTGRTALLGVDAETAAALIARHGGGADIAAWNAPGSTLVAGEAATVRAMVDELAAQEVFGRLLPGDIAFHSRFLEPLREEFAAAAPGIRPRATTATLVSTVTGEVVEGPALDHAYWADNLRRPVRFVQAVDTLVDLGCRTFVEVGAHPTLSPSLTECCTARGVDPLVLPTLRRGEGEQENVLRTVWELRRTGAARTHGAGKVRFLAAAGTEAPRIALRGRAAQFAAGVTATAMTALETAGGATAPADPERRSVSVDWDTTEDLAPAEASVVAGPVAPGAATVAAYGRTTGSGWTRLLTARHEAPAPADAGPPDLAELTGRCTTPRTVADTAADTAWHAGDEVLVRLRRGIAPGRRSALDVAFRITAAVLGAHAPLSARGIEPYDTEAGPRWVHIARTGDGTATTTVMAEDGGPLLRIARSAWRDRTPGGSPTEEAPSAARQDTEEKVDPSTLAAADPATRVALLTERVRRVAAAALRTTVDRIPAQRPLSKLGMDSVMGLELRRTLEADFGVEIGLVRILRGATAADLAADIADGLAPQPTPGTTHDQREPGHGPGLPDLDDPADIERLLADLDALSPEEVDSLLGRLAGDAAGEI</sequence>
<evidence type="ECO:0000313" key="7">
    <source>
        <dbReference type="EMBL" id="AJF63665.1"/>
    </source>
</evidence>
<dbReference type="SMART" id="SM01294">
    <property type="entry name" value="PKS_PP_betabranch"/>
    <property type="match status" value="1"/>
</dbReference>
<dbReference type="Pfam" id="PF00550">
    <property type="entry name" value="PP-binding"/>
    <property type="match status" value="1"/>
</dbReference>
<dbReference type="PANTHER" id="PTHR43775:SF37">
    <property type="entry name" value="SI:DKEY-61P9.11"/>
    <property type="match status" value="1"/>
</dbReference>
<dbReference type="HOGENOM" id="CLU_377180_0_0_11"/>
<feature type="region of interest" description="Disordered" evidence="5">
    <location>
        <begin position="673"/>
        <end position="703"/>
    </location>
</feature>
<feature type="region of interest" description="Disordered" evidence="5">
    <location>
        <begin position="562"/>
        <end position="590"/>
    </location>
</feature>
<dbReference type="Proteomes" id="UP000031774">
    <property type="component" value="Chromosome"/>
</dbReference>
<protein>
    <recommendedName>
        <fullName evidence="6">Carrier domain-containing protein</fullName>
    </recommendedName>
</protein>
<evidence type="ECO:0000256" key="4">
    <source>
        <dbReference type="ARBA" id="ARBA00023194"/>
    </source>
</evidence>
<keyword evidence="8" id="KW-1185">Reference proteome</keyword>
<evidence type="ECO:0000256" key="5">
    <source>
        <dbReference type="SAM" id="MobiDB-lite"/>
    </source>
</evidence>
<dbReference type="InterPro" id="IPR016036">
    <property type="entry name" value="Malonyl_transacylase_ACP-bd"/>
</dbReference>
<dbReference type="InterPro" id="IPR020806">
    <property type="entry name" value="PKS_PP-bd"/>
</dbReference>
<evidence type="ECO:0000259" key="6">
    <source>
        <dbReference type="PROSITE" id="PS50075"/>
    </source>
</evidence>